<accession>A0A160VIK8</accession>
<evidence type="ECO:0000313" key="1">
    <source>
        <dbReference type="EMBL" id="CUV10760.1"/>
    </source>
</evidence>
<dbReference type="AlphaFoldDB" id="A0A160VIK8"/>
<proteinExistence type="predicted"/>
<gene>
    <name evidence="1" type="ORF">MGWOODY_Mmi212</name>
</gene>
<sequence>MKYILRFIMIFCCVLFGQNKDSWINELPVVERMACIDTLAGLNHESSGKEIASPKKRFVRVVASAATILLGAAAWRTQMESDKHYDKYLHTGDPVQRQDAWNKTKKLDQVSGMMVVGSQLFMQLLIYSYVENE</sequence>
<reference evidence="1" key="1">
    <citation type="submission" date="2015-10" db="EMBL/GenBank/DDBJ databases">
        <authorList>
            <person name="Gilbert D.G."/>
        </authorList>
    </citation>
    <scope>NUCLEOTIDE SEQUENCE</scope>
</reference>
<name>A0A160VIK8_9ZZZZ</name>
<dbReference type="EMBL" id="FAXC01000489">
    <property type="protein sequence ID" value="CUV10760.1"/>
    <property type="molecule type" value="Genomic_DNA"/>
</dbReference>
<protein>
    <submittedName>
        <fullName evidence="1">Uncharacterized protein</fullName>
    </submittedName>
</protein>
<organism evidence="1">
    <name type="scientific">hydrothermal vent metagenome</name>
    <dbReference type="NCBI Taxonomy" id="652676"/>
    <lineage>
        <taxon>unclassified sequences</taxon>
        <taxon>metagenomes</taxon>
        <taxon>ecological metagenomes</taxon>
    </lineage>
</organism>